<evidence type="ECO:0000313" key="4">
    <source>
        <dbReference type="Proteomes" id="UP000275078"/>
    </source>
</evidence>
<name>A0A3N4IG76_ASCIM</name>
<feature type="compositionally biased region" description="Acidic residues" evidence="2">
    <location>
        <begin position="356"/>
        <end position="366"/>
    </location>
</feature>
<evidence type="ECO:0000313" key="3">
    <source>
        <dbReference type="EMBL" id="RPA83181.1"/>
    </source>
</evidence>
<reference evidence="3 4" key="1">
    <citation type="journal article" date="2018" name="Nat. Ecol. Evol.">
        <title>Pezizomycetes genomes reveal the molecular basis of ectomycorrhizal truffle lifestyle.</title>
        <authorList>
            <person name="Murat C."/>
            <person name="Payen T."/>
            <person name="Noel B."/>
            <person name="Kuo A."/>
            <person name="Morin E."/>
            <person name="Chen J."/>
            <person name="Kohler A."/>
            <person name="Krizsan K."/>
            <person name="Balestrini R."/>
            <person name="Da Silva C."/>
            <person name="Montanini B."/>
            <person name="Hainaut M."/>
            <person name="Levati E."/>
            <person name="Barry K.W."/>
            <person name="Belfiori B."/>
            <person name="Cichocki N."/>
            <person name="Clum A."/>
            <person name="Dockter R.B."/>
            <person name="Fauchery L."/>
            <person name="Guy J."/>
            <person name="Iotti M."/>
            <person name="Le Tacon F."/>
            <person name="Lindquist E.A."/>
            <person name="Lipzen A."/>
            <person name="Malagnac F."/>
            <person name="Mello A."/>
            <person name="Molinier V."/>
            <person name="Miyauchi S."/>
            <person name="Poulain J."/>
            <person name="Riccioni C."/>
            <person name="Rubini A."/>
            <person name="Sitrit Y."/>
            <person name="Splivallo R."/>
            <person name="Traeger S."/>
            <person name="Wang M."/>
            <person name="Zifcakova L."/>
            <person name="Wipf D."/>
            <person name="Zambonelli A."/>
            <person name="Paolocci F."/>
            <person name="Nowrousian M."/>
            <person name="Ottonello S."/>
            <person name="Baldrian P."/>
            <person name="Spatafora J.W."/>
            <person name="Henrissat B."/>
            <person name="Nagy L.G."/>
            <person name="Aury J.M."/>
            <person name="Wincker P."/>
            <person name="Grigoriev I.V."/>
            <person name="Bonfante P."/>
            <person name="Martin F.M."/>
        </authorList>
    </citation>
    <scope>NUCLEOTIDE SEQUENCE [LARGE SCALE GENOMIC DNA]</scope>
    <source>
        <strain evidence="3 4">RN42</strain>
    </source>
</reference>
<feature type="region of interest" description="Disordered" evidence="2">
    <location>
        <begin position="347"/>
        <end position="366"/>
    </location>
</feature>
<gene>
    <name evidence="3" type="ORF">BJ508DRAFT_324770</name>
</gene>
<dbReference type="EMBL" id="ML119666">
    <property type="protein sequence ID" value="RPA83181.1"/>
    <property type="molecule type" value="Genomic_DNA"/>
</dbReference>
<protein>
    <submittedName>
        <fullName evidence="3">Uncharacterized protein</fullName>
    </submittedName>
</protein>
<proteinExistence type="predicted"/>
<dbReference type="AlphaFoldDB" id="A0A3N4IG76"/>
<accession>A0A3N4IG76</accession>
<feature type="region of interest" description="Disordered" evidence="2">
    <location>
        <begin position="282"/>
        <end position="304"/>
    </location>
</feature>
<dbReference type="Proteomes" id="UP000275078">
    <property type="component" value="Unassembled WGS sequence"/>
</dbReference>
<evidence type="ECO:0000256" key="1">
    <source>
        <dbReference type="SAM" id="Coils"/>
    </source>
</evidence>
<evidence type="ECO:0000256" key="2">
    <source>
        <dbReference type="SAM" id="MobiDB-lite"/>
    </source>
</evidence>
<organism evidence="3 4">
    <name type="scientific">Ascobolus immersus RN42</name>
    <dbReference type="NCBI Taxonomy" id="1160509"/>
    <lineage>
        <taxon>Eukaryota</taxon>
        <taxon>Fungi</taxon>
        <taxon>Dikarya</taxon>
        <taxon>Ascomycota</taxon>
        <taxon>Pezizomycotina</taxon>
        <taxon>Pezizomycetes</taxon>
        <taxon>Pezizales</taxon>
        <taxon>Ascobolaceae</taxon>
        <taxon>Ascobolus</taxon>
    </lineage>
</organism>
<keyword evidence="4" id="KW-1185">Reference proteome</keyword>
<feature type="coiled-coil region" evidence="1">
    <location>
        <begin position="247"/>
        <end position="278"/>
    </location>
</feature>
<keyword evidence="1" id="KW-0175">Coiled coil</keyword>
<sequence length="425" mass="46542">MPQLAPAAPASGSTTSYLPTQALHLELTDANGNPYAENVGKKHRITVDAYARRYDPAQTHHVAITIPYSEGPRPISVALRTRAEESAVTAPVSHAEFYKGIERADMLEMLPVFDGVEDGLCSGAGIGYFARNAEGVSTEGAIIVPEVLDEEVEEGEGKAEWVKRELLVEAAEVTKKGRIVVEVLHGVDAVEGDGVVEGGKGEFEGGALKVGEVVGTVGEAAGFRVKKVLARVFFHYEVEGRKEWELRKELEAEMERKMEQYRRMLEKQNRAKVKALRKKLAGKHAEDAEGSGACGSDSEDEETNYCGEVDQEDGCYFCGAFNEEEEFDEDDYENAVVCKNCLDELSTGPSGRDTDSDSEFDSDEDEEGTCRGCGLDIGDCVHDKCHWANGRGWGDSHEERAARSAAVSWERDDDWEKVDGNVCGW</sequence>